<evidence type="ECO:0000256" key="2">
    <source>
        <dbReference type="ARBA" id="ARBA00022748"/>
    </source>
</evidence>
<evidence type="ECO:0000256" key="1">
    <source>
        <dbReference type="ARBA" id="ARBA00004196"/>
    </source>
</evidence>
<dbReference type="PANTHER" id="PTHR42852:SF6">
    <property type="entry name" value="THIOL:DISULFIDE INTERCHANGE PROTEIN DSBE"/>
    <property type="match status" value="1"/>
</dbReference>
<dbReference type="InterPro" id="IPR017937">
    <property type="entry name" value="Thioredoxin_CS"/>
</dbReference>
<evidence type="ECO:0000256" key="4">
    <source>
        <dbReference type="ARBA" id="ARBA00023284"/>
    </source>
</evidence>
<dbReference type="InterPro" id="IPR050553">
    <property type="entry name" value="Thioredoxin_ResA/DsbE_sf"/>
</dbReference>
<comment type="caution">
    <text evidence="7">The sequence shown here is derived from an EMBL/GenBank/DDBJ whole genome shotgun (WGS) entry which is preliminary data.</text>
</comment>
<evidence type="ECO:0000259" key="6">
    <source>
        <dbReference type="PROSITE" id="PS51352"/>
    </source>
</evidence>
<accession>A0ABW6A7N8</accession>
<gene>
    <name evidence="7" type="ORF">ACFS6H_16805</name>
</gene>
<keyword evidence="2" id="KW-0201">Cytochrome c-type biogenesis</keyword>
<dbReference type="InterPro" id="IPR000866">
    <property type="entry name" value="AhpC/TSA"/>
</dbReference>
<dbReference type="CDD" id="cd02966">
    <property type="entry name" value="TlpA_like_family"/>
    <property type="match status" value="1"/>
</dbReference>
<proteinExistence type="predicted"/>
<keyword evidence="5" id="KW-0732">Signal</keyword>
<keyword evidence="3" id="KW-1015">Disulfide bond</keyword>
<dbReference type="InterPro" id="IPR036249">
    <property type="entry name" value="Thioredoxin-like_sf"/>
</dbReference>
<reference evidence="8" key="1">
    <citation type="journal article" date="2019" name="Int. J. Syst. Evol. Microbiol.">
        <title>The Global Catalogue of Microorganisms (GCM) 10K type strain sequencing project: providing services to taxonomists for standard genome sequencing and annotation.</title>
        <authorList>
            <consortium name="The Broad Institute Genomics Platform"/>
            <consortium name="The Broad Institute Genome Sequencing Center for Infectious Disease"/>
            <person name="Wu L."/>
            <person name="Ma J."/>
        </authorList>
    </citation>
    <scope>NUCLEOTIDE SEQUENCE [LARGE SCALE GENOMIC DNA]</scope>
    <source>
        <strain evidence="8">KCTC 23299</strain>
    </source>
</reference>
<evidence type="ECO:0000256" key="3">
    <source>
        <dbReference type="ARBA" id="ARBA00023157"/>
    </source>
</evidence>
<dbReference type="Pfam" id="PF00578">
    <property type="entry name" value="AhpC-TSA"/>
    <property type="match status" value="1"/>
</dbReference>
<dbReference type="EMBL" id="JBHUOZ010000003">
    <property type="protein sequence ID" value="MFD2921389.1"/>
    <property type="molecule type" value="Genomic_DNA"/>
</dbReference>
<organism evidence="7 8">
    <name type="scientific">Terrimonas rubra</name>
    <dbReference type="NCBI Taxonomy" id="1035890"/>
    <lineage>
        <taxon>Bacteria</taxon>
        <taxon>Pseudomonadati</taxon>
        <taxon>Bacteroidota</taxon>
        <taxon>Chitinophagia</taxon>
        <taxon>Chitinophagales</taxon>
        <taxon>Chitinophagaceae</taxon>
        <taxon>Terrimonas</taxon>
    </lineage>
</organism>
<dbReference type="Proteomes" id="UP001597511">
    <property type="component" value="Unassembled WGS sequence"/>
</dbReference>
<dbReference type="PROSITE" id="PS00194">
    <property type="entry name" value="THIOREDOXIN_1"/>
    <property type="match status" value="1"/>
</dbReference>
<dbReference type="Gene3D" id="3.40.30.10">
    <property type="entry name" value="Glutaredoxin"/>
    <property type="match status" value="1"/>
</dbReference>
<keyword evidence="4" id="KW-0676">Redox-active center</keyword>
<dbReference type="RefSeq" id="WP_386101595.1">
    <property type="nucleotide sequence ID" value="NZ_JBHUOZ010000003.1"/>
</dbReference>
<dbReference type="SUPFAM" id="SSF52833">
    <property type="entry name" value="Thioredoxin-like"/>
    <property type="match status" value="1"/>
</dbReference>
<name>A0ABW6A7N8_9BACT</name>
<keyword evidence="8" id="KW-1185">Reference proteome</keyword>
<feature type="domain" description="Thioredoxin" evidence="6">
    <location>
        <begin position="253"/>
        <end position="390"/>
    </location>
</feature>
<comment type="subcellular location">
    <subcellularLocation>
        <location evidence="1">Cell envelope</location>
    </subcellularLocation>
</comment>
<evidence type="ECO:0000313" key="8">
    <source>
        <dbReference type="Proteomes" id="UP001597511"/>
    </source>
</evidence>
<dbReference type="PROSITE" id="PS51352">
    <property type="entry name" value="THIOREDOXIN_2"/>
    <property type="match status" value="1"/>
</dbReference>
<dbReference type="PANTHER" id="PTHR42852">
    <property type="entry name" value="THIOL:DISULFIDE INTERCHANGE PROTEIN DSBE"/>
    <property type="match status" value="1"/>
</dbReference>
<evidence type="ECO:0000313" key="7">
    <source>
        <dbReference type="EMBL" id="MFD2921389.1"/>
    </source>
</evidence>
<protein>
    <submittedName>
        <fullName evidence="7">TlpA family protein disulfide reductase</fullName>
    </submittedName>
</protein>
<feature type="chain" id="PRO_5045537399" evidence="5">
    <location>
        <begin position="21"/>
        <end position="399"/>
    </location>
</feature>
<feature type="signal peptide" evidence="5">
    <location>
        <begin position="1"/>
        <end position="20"/>
    </location>
</feature>
<dbReference type="InterPro" id="IPR013766">
    <property type="entry name" value="Thioredoxin_domain"/>
</dbReference>
<sequence length="399" mass="45041">MRYYTLAVISILLFAASVSAQKKIIINGQVKGVEENTKFFLMKQDGNVGIGVSKDSVINGRFRIEYTPEEEGTEQYALMASGTGFPSMSLKIWAKAGTTVTVEGNDKLIYTWKVKSNIPEQKEWAYFINANKKDWTEYQQLSTQRSALIDQYRDDKTSKDERKTLKKRMDAIDSLSNIVDYKIQKNNLAFLQKGNITPVRLEVLTSIANGIKWNGTEEFRPAVQKMYSSLGADLKNSPDGQKISLVLNPPKVIKVGQPMYDTLLKDMAGKSYRLADFKGKYILLDFWSFGCGPCHASVPEMKEIHEKLKDRLAIVGLSSDTRKIWEKATEAFKMTWYNLTDGNEDRGIYAQYGVDGIPNYVLIDPEGTVKASWTGYGEGSLKEKITTYTGFTFSDEPQK</sequence>
<evidence type="ECO:0000256" key="5">
    <source>
        <dbReference type="SAM" id="SignalP"/>
    </source>
</evidence>